<keyword evidence="3" id="KW-1185">Reference proteome</keyword>
<dbReference type="InParanoid" id="A0EGP6"/>
<feature type="compositionally biased region" description="Basic residues" evidence="1">
    <location>
        <begin position="171"/>
        <end position="184"/>
    </location>
</feature>
<dbReference type="OMA" id="SNSHFYK"/>
<gene>
    <name evidence="2" type="ORF">GSPATT00026811001</name>
</gene>
<feature type="compositionally biased region" description="Low complexity" evidence="1">
    <location>
        <begin position="113"/>
        <end position="124"/>
    </location>
</feature>
<dbReference type="Proteomes" id="UP000000600">
    <property type="component" value="Unassembled WGS sequence"/>
</dbReference>
<feature type="region of interest" description="Disordered" evidence="1">
    <location>
        <begin position="104"/>
        <end position="124"/>
    </location>
</feature>
<protein>
    <recommendedName>
        <fullName evidence="4">CUE domain-containing protein</fullName>
    </recommendedName>
</protein>
<dbReference type="KEGG" id="ptm:GSPATT00026811001"/>
<evidence type="ECO:0000313" key="2">
    <source>
        <dbReference type="EMBL" id="CAK94487.1"/>
    </source>
</evidence>
<evidence type="ECO:0008006" key="4">
    <source>
        <dbReference type="Google" id="ProtNLM"/>
    </source>
</evidence>
<feature type="compositionally biased region" description="Low complexity" evidence="1">
    <location>
        <begin position="158"/>
        <end position="170"/>
    </location>
</feature>
<evidence type="ECO:0000313" key="3">
    <source>
        <dbReference type="Proteomes" id="UP000000600"/>
    </source>
</evidence>
<dbReference type="EMBL" id="CT868677">
    <property type="protein sequence ID" value="CAK94487.1"/>
    <property type="molecule type" value="Genomic_DNA"/>
</dbReference>
<dbReference type="GeneID" id="5047645"/>
<proteinExistence type="predicted"/>
<dbReference type="HOGENOM" id="CLU_091902_0_0_1"/>
<evidence type="ECO:0000256" key="1">
    <source>
        <dbReference type="SAM" id="MobiDB-lite"/>
    </source>
</evidence>
<feature type="region of interest" description="Disordered" evidence="1">
    <location>
        <begin position="147"/>
        <end position="185"/>
    </location>
</feature>
<reference evidence="2 3" key="1">
    <citation type="journal article" date="2006" name="Nature">
        <title>Global trends of whole-genome duplications revealed by the ciliate Paramecium tetraurelia.</title>
        <authorList>
            <consortium name="Genoscope"/>
            <person name="Aury J.-M."/>
            <person name="Jaillon O."/>
            <person name="Duret L."/>
            <person name="Noel B."/>
            <person name="Jubin C."/>
            <person name="Porcel B.M."/>
            <person name="Segurens B."/>
            <person name="Daubin V."/>
            <person name="Anthouard V."/>
            <person name="Aiach N."/>
            <person name="Arnaiz O."/>
            <person name="Billaut A."/>
            <person name="Beisson J."/>
            <person name="Blanc I."/>
            <person name="Bouhouche K."/>
            <person name="Camara F."/>
            <person name="Duharcourt S."/>
            <person name="Guigo R."/>
            <person name="Gogendeau D."/>
            <person name="Katinka M."/>
            <person name="Keller A.-M."/>
            <person name="Kissmehl R."/>
            <person name="Klotz C."/>
            <person name="Koll F."/>
            <person name="Le Moue A."/>
            <person name="Lepere C."/>
            <person name="Malinsky S."/>
            <person name="Nowacki M."/>
            <person name="Nowak J.K."/>
            <person name="Plattner H."/>
            <person name="Poulain J."/>
            <person name="Ruiz F."/>
            <person name="Serrano V."/>
            <person name="Zagulski M."/>
            <person name="Dessen P."/>
            <person name="Betermier M."/>
            <person name="Weissenbach J."/>
            <person name="Scarpelli C."/>
            <person name="Schachter V."/>
            <person name="Sperling L."/>
            <person name="Meyer E."/>
            <person name="Cohen J."/>
            <person name="Wincker P."/>
        </authorList>
    </citation>
    <scope>NUCLEOTIDE SEQUENCE [LARGE SCALE GENOMIC DNA]</scope>
    <source>
        <strain evidence="2 3">Stock d4-2</strain>
    </source>
</reference>
<sequence length="287" mass="34237">MIDIKLINFILFLKQDFQTNYLHFFQIKINQQTKITLPFLMYSNSHFYKPPYPPYPYQHFQYPTMYNHFYFPYHNQIQQFRPTVFHQAPLPVQQQTYITISDDEESMPKKEVQQQSSSQPIQSLQTQKQIVRMLDLDYLESQGKLYDCESSSPPPIPKRIIQKPQKPIYRQQKKRKQKSKRQPAKKAFQYIKQVQISKTRQLLDFPQSSVKVRLIKVYEKNEDQFLKLYEMLRLNFPQANDEDVAVILNICDKNYSKAELLIQESGCFISQMQFYSPKSSIQGSTNS</sequence>
<accession>A0EGP6</accession>
<dbReference type="OrthoDB" id="310469at2759"/>
<name>A0EGP6_PARTE</name>
<dbReference type="RefSeq" id="XP_001461860.1">
    <property type="nucleotide sequence ID" value="XM_001461823.1"/>
</dbReference>
<dbReference type="AlphaFoldDB" id="A0EGP6"/>
<organism evidence="2 3">
    <name type="scientific">Paramecium tetraurelia</name>
    <dbReference type="NCBI Taxonomy" id="5888"/>
    <lineage>
        <taxon>Eukaryota</taxon>
        <taxon>Sar</taxon>
        <taxon>Alveolata</taxon>
        <taxon>Ciliophora</taxon>
        <taxon>Intramacronucleata</taxon>
        <taxon>Oligohymenophorea</taxon>
        <taxon>Peniculida</taxon>
        <taxon>Parameciidae</taxon>
        <taxon>Paramecium</taxon>
    </lineage>
</organism>